<sequence length="102" mass="11776">MNRRTTQLVQPFLDPLVDTPIIDIIDLHGWRRDIISAVIMEVVYGPLVPYQDKETLDAILNLAPTSQHTPMVDDRQSLIGRKKVSKARLKYRHINCIEGTRR</sequence>
<evidence type="ECO:0000313" key="1">
    <source>
        <dbReference type="EMBL" id="KAE8394404.1"/>
    </source>
</evidence>
<dbReference type="Proteomes" id="UP000326877">
    <property type="component" value="Unassembled WGS sequence"/>
</dbReference>
<dbReference type="AlphaFoldDB" id="A0A5N7CJP4"/>
<name>A0A5N7CJP4_PETAA</name>
<gene>
    <name evidence="1" type="ORF">BDV23DRAFT_179558</name>
</gene>
<proteinExistence type="predicted"/>
<dbReference type="EMBL" id="ML735223">
    <property type="protein sequence ID" value="KAE8394404.1"/>
    <property type="molecule type" value="Genomic_DNA"/>
</dbReference>
<organism evidence="1">
    <name type="scientific">Petromyces alliaceus</name>
    <name type="common">Aspergillus alliaceus</name>
    <dbReference type="NCBI Taxonomy" id="209559"/>
    <lineage>
        <taxon>Eukaryota</taxon>
        <taxon>Fungi</taxon>
        <taxon>Dikarya</taxon>
        <taxon>Ascomycota</taxon>
        <taxon>Pezizomycotina</taxon>
        <taxon>Eurotiomycetes</taxon>
        <taxon>Eurotiomycetidae</taxon>
        <taxon>Eurotiales</taxon>
        <taxon>Aspergillaceae</taxon>
        <taxon>Aspergillus</taxon>
        <taxon>Aspergillus subgen. Circumdati</taxon>
    </lineage>
</organism>
<protein>
    <submittedName>
        <fullName evidence="1">Uncharacterized protein</fullName>
    </submittedName>
</protein>
<accession>A0A5N7CJP4</accession>
<reference evidence="1" key="1">
    <citation type="submission" date="2019-04" db="EMBL/GenBank/DDBJ databases">
        <title>Friends and foes A comparative genomics studyof 23 Aspergillus species from section Flavi.</title>
        <authorList>
            <consortium name="DOE Joint Genome Institute"/>
            <person name="Kjaerbolling I."/>
            <person name="Vesth T."/>
            <person name="Frisvad J.C."/>
            <person name="Nybo J.L."/>
            <person name="Theobald S."/>
            <person name="Kildgaard S."/>
            <person name="Isbrandt T."/>
            <person name="Kuo A."/>
            <person name="Sato A."/>
            <person name="Lyhne E.K."/>
            <person name="Kogle M.E."/>
            <person name="Wiebenga A."/>
            <person name="Kun R.S."/>
            <person name="Lubbers R.J."/>
            <person name="Makela M.R."/>
            <person name="Barry K."/>
            <person name="Chovatia M."/>
            <person name="Clum A."/>
            <person name="Daum C."/>
            <person name="Haridas S."/>
            <person name="He G."/>
            <person name="LaButti K."/>
            <person name="Lipzen A."/>
            <person name="Mondo S."/>
            <person name="Riley R."/>
            <person name="Salamov A."/>
            <person name="Simmons B.A."/>
            <person name="Magnuson J.K."/>
            <person name="Henrissat B."/>
            <person name="Mortensen U.H."/>
            <person name="Larsen T.O."/>
            <person name="Devries R.P."/>
            <person name="Grigoriev I.V."/>
            <person name="Machida M."/>
            <person name="Baker S.E."/>
            <person name="Andersen M.R."/>
        </authorList>
    </citation>
    <scope>NUCLEOTIDE SEQUENCE [LARGE SCALE GENOMIC DNA]</scope>
    <source>
        <strain evidence="1">IBT 14317</strain>
    </source>
</reference>